<gene>
    <name evidence="2" type="primary">MMP17_2</name>
    <name evidence="2" type="ORF">EYF80_025889</name>
</gene>
<proteinExistence type="predicted"/>
<organism evidence="2 3">
    <name type="scientific">Liparis tanakae</name>
    <name type="common">Tanaka's snailfish</name>
    <dbReference type="NCBI Taxonomy" id="230148"/>
    <lineage>
        <taxon>Eukaryota</taxon>
        <taxon>Metazoa</taxon>
        <taxon>Chordata</taxon>
        <taxon>Craniata</taxon>
        <taxon>Vertebrata</taxon>
        <taxon>Euteleostomi</taxon>
        <taxon>Actinopterygii</taxon>
        <taxon>Neopterygii</taxon>
        <taxon>Teleostei</taxon>
        <taxon>Neoteleostei</taxon>
        <taxon>Acanthomorphata</taxon>
        <taxon>Eupercaria</taxon>
        <taxon>Perciformes</taxon>
        <taxon>Cottioidei</taxon>
        <taxon>Cottales</taxon>
        <taxon>Liparidae</taxon>
        <taxon>Liparis</taxon>
    </lineage>
</organism>
<protein>
    <submittedName>
        <fullName evidence="2">Matrix metalloproteinase-17</fullName>
    </submittedName>
</protein>
<dbReference type="Gene3D" id="2.110.10.10">
    <property type="entry name" value="Hemopexin-like domain"/>
    <property type="match status" value="1"/>
</dbReference>
<dbReference type="SMART" id="SM00120">
    <property type="entry name" value="HX"/>
    <property type="match status" value="1"/>
</dbReference>
<dbReference type="SUPFAM" id="SSF50923">
    <property type="entry name" value="Hemopexin-like domain"/>
    <property type="match status" value="1"/>
</dbReference>
<sequence length="117" mass="13270">MTLYFDLGERNQLLATDPPPLAPEPQLPYKGRRHHHRYGSVIDRCNTSFDAVARIRGETFFFKGLTMWRVNAGGLVSGHGASVRRLWKGLPPDLSRLHAVMERQSDHAIIFISGIFQ</sequence>
<dbReference type="InterPro" id="IPR018487">
    <property type="entry name" value="Hemopexin-like_repeat"/>
</dbReference>
<dbReference type="InterPro" id="IPR036375">
    <property type="entry name" value="Hemopexin-like_dom_sf"/>
</dbReference>
<keyword evidence="3" id="KW-1185">Reference proteome</keyword>
<comment type="caution">
    <text evidence="2">The sequence shown here is derived from an EMBL/GenBank/DDBJ whole genome shotgun (WGS) entry which is preliminary data.</text>
</comment>
<dbReference type="Proteomes" id="UP000314294">
    <property type="component" value="Unassembled WGS sequence"/>
</dbReference>
<evidence type="ECO:0000313" key="3">
    <source>
        <dbReference type="Proteomes" id="UP000314294"/>
    </source>
</evidence>
<dbReference type="AlphaFoldDB" id="A0A4Z2HF26"/>
<dbReference type="Pfam" id="PF00045">
    <property type="entry name" value="Hemopexin"/>
    <property type="match status" value="1"/>
</dbReference>
<dbReference type="OrthoDB" id="7753757at2759"/>
<evidence type="ECO:0000313" key="2">
    <source>
        <dbReference type="EMBL" id="TNN63895.1"/>
    </source>
</evidence>
<reference evidence="2 3" key="1">
    <citation type="submission" date="2019-03" db="EMBL/GenBank/DDBJ databases">
        <title>First draft genome of Liparis tanakae, snailfish: a comprehensive survey of snailfish specific genes.</title>
        <authorList>
            <person name="Kim W."/>
            <person name="Song I."/>
            <person name="Jeong J.-H."/>
            <person name="Kim D."/>
            <person name="Kim S."/>
            <person name="Ryu S."/>
            <person name="Song J.Y."/>
            <person name="Lee S.K."/>
        </authorList>
    </citation>
    <scope>NUCLEOTIDE SEQUENCE [LARGE SCALE GENOMIC DNA]</scope>
    <source>
        <tissue evidence="2">Muscle</tissue>
    </source>
</reference>
<feature type="repeat" description="Hemopexin" evidence="1">
    <location>
        <begin position="46"/>
        <end position="90"/>
    </location>
</feature>
<dbReference type="PROSITE" id="PS51642">
    <property type="entry name" value="HEMOPEXIN_2"/>
    <property type="match status" value="1"/>
</dbReference>
<evidence type="ECO:0000256" key="1">
    <source>
        <dbReference type="PROSITE-ProRule" id="PRU01011"/>
    </source>
</evidence>
<name>A0A4Z2HF26_9TELE</name>
<accession>A0A4Z2HF26</accession>
<dbReference type="EMBL" id="SRLO01000263">
    <property type="protein sequence ID" value="TNN63895.1"/>
    <property type="molecule type" value="Genomic_DNA"/>
</dbReference>